<comment type="subcellular location">
    <subcellularLocation>
        <location evidence="1">Cell membrane</location>
        <topology evidence="1">Multi-pass membrane protein</topology>
    </subcellularLocation>
</comment>
<dbReference type="Proteomes" id="UP000249739">
    <property type="component" value="Unassembled WGS sequence"/>
</dbReference>
<keyword evidence="2 5" id="KW-0812">Transmembrane</keyword>
<evidence type="ECO:0000313" key="7">
    <source>
        <dbReference type="EMBL" id="PZP54670.1"/>
    </source>
</evidence>
<dbReference type="InterPro" id="IPR039421">
    <property type="entry name" value="Type_1_exporter"/>
</dbReference>
<dbReference type="AlphaFoldDB" id="A0A2W5FLI7"/>
<evidence type="ECO:0000256" key="3">
    <source>
        <dbReference type="ARBA" id="ARBA00022989"/>
    </source>
</evidence>
<gene>
    <name evidence="7" type="ORF">DI586_09210</name>
</gene>
<protein>
    <submittedName>
        <fullName evidence="7">ABC transporter permease</fullName>
    </submittedName>
</protein>
<evidence type="ECO:0000256" key="1">
    <source>
        <dbReference type="ARBA" id="ARBA00004651"/>
    </source>
</evidence>
<dbReference type="InterPro" id="IPR011527">
    <property type="entry name" value="ABC1_TM_dom"/>
</dbReference>
<comment type="caution">
    <text evidence="7">The sequence shown here is derived from an EMBL/GenBank/DDBJ whole genome shotgun (WGS) entry which is preliminary data.</text>
</comment>
<feature type="transmembrane region" description="Helical" evidence="5">
    <location>
        <begin position="149"/>
        <end position="167"/>
    </location>
</feature>
<evidence type="ECO:0000259" key="6">
    <source>
        <dbReference type="PROSITE" id="PS50929"/>
    </source>
</evidence>
<feature type="transmembrane region" description="Helical" evidence="5">
    <location>
        <begin position="173"/>
        <end position="192"/>
    </location>
</feature>
<dbReference type="InterPro" id="IPR036640">
    <property type="entry name" value="ABC1_TM_sf"/>
</dbReference>
<sequence>MTKPAQKSSWQILSRLLKKYTKPYLGQIGIAMIFMLTAAAATASFAKLLQPILDKAMIGVQKNPETLHVVIPLGLMIMASFIIRGAATYLHTTRMNKVSQSIVADIQKDVFSHFMTLDLKFFHDNPSGHLVSRVTNDVNVMRAAVSDTMTGIGNNLLTLLFLLGVMLVQDWKLTLICLTVFPLASGLVYVLGRRLRKISKNMQAQTAHLMGVLT</sequence>
<feature type="domain" description="ABC transmembrane type-1" evidence="6">
    <location>
        <begin position="30"/>
        <end position="214"/>
    </location>
</feature>
<proteinExistence type="predicted"/>
<dbReference type="PROSITE" id="PS50929">
    <property type="entry name" value="ABC_TM1F"/>
    <property type="match status" value="1"/>
</dbReference>
<evidence type="ECO:0000256" key="4">
    <source>
        <dbReference type="ARBA" id="ARBA00023136"/>
    </source>
</evidence>
<dbReference type="GO" id="GO:0005524">
    <property type="term" value="F:ATP binding"/>
    <property type="evidence" value="ECO:0007669"/>
    <property type="project" value="InterPro"/>
</dbReference>
<dbReference type="GO" id="GO:0005886">
    <property type="term" value="C:plasma membrane"/>
    <property type="evidence" value="ECO:0007669"/>
    <property type="project" value="UniProtKB-SubCell"/>
</dbReference>
<dbReference type="Pfam" id="PF00664">
    <property type="entry name" value="ABC_membrane"/>
    <property type="match status" value="1"/>
</dbReference>
<evidence type="ECO:0000256" key="5">
    <source>
        <dbReference type="SAM" id="Phobius"/>
    </source>
</evidence>
<feature type="transmembrane region" description="Helical" evidence="5">
    <location>
        <begin position="66"/>
        <end position="87"/>
    </location>
</feature>
<dbReference type="SUPFAM" id="SSF90123">
    <property type="entry name" value="ABC transporter transmembrane region"/>
    <property type="match status" value="1"/>
</dbReference>
<keyword evidence="3 5" id="KW-1133">Transmembrane helix</keyword>
<feature type="non-terminal residue" evidence="7">
    <location>
        <position position="214"/>
    </location>
</feature>
<evidence type="ECO:0000256" key="2">
    <source>
        <dbReference type="ARBA" id="ARBA00022692"/>
    </source>
</evidence>
<organism evidence="7 8">
    <name type="scientific">Micavibrio aeruginosavorus</name>
    <dbReference type="NCBI Taxonomy" id="349221"/>
    <lineage>
        <taxon>Bacteria</taxon>
        <taxon>Pseudomonadati</taxon>
        <taxon>Bdellovibrionota</taxon>
        <taxon>Bdellovibrionia</taxon>
        <taxon>Bdellovibrionales</taxon>
        <taxon>Pseudobdellovibrionaceae</taxon>
        <taxon>Micavibrio</taxon>
    </lineage>
</organism>
<accession>A0A2W5FLI7</accession>
<dbReference type="PANTHER" id="PTHR43394:SF1">
    <property type="entry name" value="ATP-BINDING CASSETTE SUB-FAMILY B MEMBER 10, MITOCHONDRIAL"/>
    <property type="match status" value="1"/>
</dbReference>
<evidence type="ECO:0000313" key="8">
    <source>
        <dbReference type="Proteomes" id="UP000249739"/>
    </source>
</evidence>
<dbReference type="Gene3D" id="1.20.1560.10">
    <property type="entry name" value="ABC transporter type 1, transmembrane domain"/>
    <property type="match status" value="1"/>
</dbReference>
<dbReference type="GO" id="GO:0015421">
    <property type="term" value="F:ABC-type oligopeptide transporter activity"/>
    <property type="evidence" value="ECO:0007669"/>
    <property type="project" value="TreeGrafter"/>
</dbReference>
<feature type="transmembrane region" description="Helical" evidence="5">
    <location>
        <begin position="24"/>
        <end position="46"/>
    </location>
</feature>
<dbReference type="PANTHER" id="PTHR43394">
    <property type="entry name" value="ATP-DEPENDENT PERMEASE MDL1, MITOCHONDRIAL"/>
    <property type="match status" value="1"/>
</dbReference>
<name>A0A2W5FLI7_9BACT</name>
<reference evidence="7 8" key="1">
    <citation type="submission" date="2017-08" db="EMBL/GenBank/DDBJ databases">
        <title>Infants hospitalized years apart are colonized by the same room-sourced microbial strains.</title>
        <authorList>
            <person name="Brooks B."/>
            <person name="Olm M.R."/>
            <person name="Firek B.A."/>
            <person name="Baker R."/>
            <person name="Thomas B.C."/>
            <person name="Morowitz M.J."/>
            <person name="Banfield J.F."/>
        </authorList>
    </citation>
    <scope>NUCLEOTIDE SEQUENCE [LARGE SCALE GENOMIC DNA]</scope>
    <source>
        <strain evidence="7">S2_006_000_R2_64</strain>
    </source>
</reference>
<dbReference type="EMBL" id="QFOT01000118">
    <property type="protein sequence ID" value="PZP54670.1"/>
    <property type="molecule type" value="Genomic_DNA"/>
</dbReference>
<keyword evidence="4 5" id="KW-0472">Membrane</keyword>